<dbReference type="CDD" id="cd06261">
    <property type="entry name" value="TM_PBP2"/>
    <property type="match status" value="1"/>
</dbReference>
<dbReference type="PANTHER" id="PTHR30193">
    <property type="entry name" value="ABC TRANSPORTER PERMEASE PROTEIN"/>
    <property type="match status" value="1"/>
</dbReference>
<organism evidence="9 10">
    <name type="scientific">Paenibacillus contaminans</name>
    <dbReference type="NCBI Taxonomy" id="450362"/>
    <lineage>
        <taxon>Bacteria</taxon>
        <taxon>Bacillati</taxon>
        <taxon>Bacillota</taxon>
        <taxon>Bacilli</taxon>
        <taxon>Bacillales</taxon>
        <taxon>Paenibacillaceae</taxon>
        <taxon>Paenibacillus</taxon>
    </lineage>
</organism>
<dbReference type="SUPFAM" id="SSF161098">
    <property type="entry name" value="MetI-like"/>
    <property type="match status" value="1"/>
</dbReference>
<evidence type="ECO:0000256" key="6">
    <source>
        <dbReference type="ARBA" id="ARBA00023136"/>
    </source>
</evidence>
<keyword evidence="2 7" id="KW-0813">Transport</keyword>
<feature type="transmembrane region" description="Helical" evidence="7">
    <location>
        <begin position="285"/>
        <end position="304"/>
    </location>
</feature>
<dbReference type="InterPro" id="IPR035906">
    <property type="entry name" value="MetI-like_sf"/>
</dbReference>
<feature type="transmembrane region" description="Helical" evidence="7">
    <location>
        <begin position="252"/>
        <end position="273"/>
    </location>
</feature>
<proteinExistence type="inferred from homology"/>
<feature type="transmembrane region" description="Helical" evidence="7">
    <location>
        <begin position="224"/>
        <end position="246"/>
    </location>
</feature>
<comment type="caution">
    <text evidence="9">The sequence shown here is derived from an EMBL/GenBank/DDBJ whole genome shotgun (WGS) entry which is preliminary data.</text>
</comment>
<accession>A0A329M5A5</accession>
<evidence type="ECO:0000313" key="10">
    <source>
        <dbReference type="Proteomes" id="UP000250369"/>
    </source>
</evidence>
<dbReference type="Proteomes" id="UP000250369">
    <property type="component" value="Unassembled WGS sequence"/>
</dbReference>
<keyword evidence="10" id="KW-1185">Reference proteome</keyword>
<dbReference type="EMBL" id="QMFB01000025">
    <property type="protein sequence ID" value="RAV14832.1"/>
    <property type="molecule type" value="Genomic_DNA"/>
</dbReference>
<dbReference type="InterPro" id="IPR000515">
    <property type="entry name" value="MetI-like"/>
</dbReference>
<evidence type="ECO:0000256" key="3">
    <source>
        <dbReference type="ARBA" id="ARBA00022475"/>
    </source>
</evidence>
<feature type="transmembrane region" description="Helical" evidence="7">
    <location>
        <begin position="29"/>
        <end position="56"/>
    </location>
</feature>
<dbReference type="OrthoDB" id="145927at2"/>
<evidence type="ECO:0000256" key="2">
    <source>
        <dbReference type="ARBA" id="ARBA00022448"/>
    </source>
</evidence>
<feature type="transmembrane region" description="Helical" evidence="7">
    <location>
        <begin position="126"/>
        <end position="147"/>
    </location>
</feature>
<keyword evidence="3" id="KW-1003">Cell membrane</keyword>
<dbReference type="GO" id="GO:0005886">
    <property type="term" value="C:plasma membrane"/>
    <property type="evidence" value="ECO:0007669"/>
    <property type="project" value="UniProtKB-SubCell"/>
</dbReference>
<dbReference type="RefSeq" id="WP_113034878.1">
    <property type="nucleotide sequence ID" value="NZ_QMFB01000025.1"/>
</dbReference>
<evidence type="ECO:0000256" key="1">
    <source>
        <dbReference type="ARBA" id="ARBA00004651"/>
    </source>
</evidence>
<comment type="similarity">
    <text evidence="7">Belongs to the binding-protein-dependent transport system permease family.</text>
</comment>
<dbReference type="AlphaFoldDB" id="A0A329M5A5"/>
<feature type="domain" description="ABC transmembrane type-1" evidence="8">
    <location>
        <begin position="88"/>
        <end position="305"/>
    </location>
</feature>
<evidence type="ECO:0000256" key="7">
    <source>
        <dbReference type="RuleBase" id="RU363032"/>
    </source>
</evidence>
<name>A0A329M5A5_9BACL</name>
<feature type="transmembrane region" description="Helical" evidence="7">
    <location>
        <begin position="91"/>
        <end position="114"/>
    </location>
</feature>
<evidence type="ECO:0000313" key="9">
    <source>
        <dbReference type="EMBL" id="RAV14832.1"/>
    </source>
</evidence>
<gene>
    <name evidence="9" type="ORF">DQG23_30845</name>
</gene>
<protein>
    <submittedName>
        <fullName evidence="9">Sugar ABC transporter permease</fullName>
    </submittedName>
</protein>
<evidence type="ECO:0000256" key="5">
    <source>
        <dbReference type="ARBA" id="ARBA00022989"/>
    </source>
</evidence>
<reference evidence="9 10" key="1">
    <citation type="journal article" date="2009" name="Int. J. Syst. Evol. Microbiol.">
        <title>Paenibacillus contaminans sp. nov., isolated from a contaminated laboratory plate.</title>
        <authorList>
            <person name="Chou J.H."/>
            <person name="Lee J.H."/>
            <person name="Lin M.C."/>
            <person name="Chang P.S."/>
            <person name="Arun A.B."/>
            <person name="Young C.C."/>
            <person name="Chen W.M."/>
        </authorList>
    </citation>
    <scope>NUCLEOTIDE SEQUENCE [LARGE SCALE GENOMIC DNA]</scope>
    <source>
        <strain evidence="9 10">CKOBP-6</strain>
    </source>
</reference>
<keyword evidence="6 7" id="KW-0472">Membrane</keyword>
<evidence type="ECO:0000259" key="8">
    <source>
        <dbReference type="PROSITE" id="PS50928"/>
    </source>
</evidence>
<dbReference type="PROSITE" id="PS50928">
    <property type="entry name" value="ABC_TM1"/>
    <property type="match status" value="1"/>
</dbReference>
<dbReference type="GO" id="GO:0055085">
    <property type="term" value="P:transmembrane transport"/>
    <property type="evidence" value="ECO:0007669"/>
    <property type="project" value="InterPro"/>
</dbReference>
<keyword evidence="5 7" id="KW-1133">Transmembrane helix</keyword>
<evidence type="ECO:0000256" key="4">
    <source>
        <dbReference type="ARBA" id="ARBA00022692"/>
    </source>
</evidence>
<feature type="transmembrane region" description="Helical" evidence="7">
    <location>
        <begin position="179"/>
        <end position="203"/>
    </location>
</feature>
<keyword evidence="4 7" id="KW-0812">Transmembrane</keyword>
<dbReference type="PANTHER" id="PTHR30193:SF41">
    <property type="entry name" value="DIACETYLCHITOBIOSE UPTAKE SYSTEM PERMEASE PROTEIN NGCF"/>
    <property type="match status" value="1"/>
</dbReference>
<comment type="subcellular location">
    <subcellularLocation>
        <location evidence="1 7">Cell membrane</location>
        <topology evidence="1 7">Multi-pass membrane protein</topology>
    </subcellularLocation>
</comment>
<dbReference type="Gene3D" id="1.10.3720.10">
    <property type="entry name" value="MetI-like"/>
    <property type="match status" value="1"/>
</dbReference>
<sequence>MDQTSETNLSPGVMQTAFRRPVKRRNNNVIAFLFLLPTLAMIFVFSYYPAIAAFVYSFTKWNGFNAPEFIGFGNFKEIFGTPVFSKAFWNLFWLTLFQIVISIAVPLLVARMIYKVRHGRLQNAYRLLFVFPLVIPGMIIILLWQFILNPDVGMINAALSFLGMPEDRLPLWLASPDTALMSLMLIGFPWVNGVALLIFLAGFQSIPQEIVESATVDGAKGFRIFYRIELPLVMSQIKLILILTIIGSLQGFQTQLVLTGGGPGFSTTVPGLVMYQEAMINNRMGFACAIGVILFILIFVVTYINNKYLQSSTEYSPK</sequence>
<dbReference type="InterPro" id="IPR051393">
    <property type="entry name" value="ABC_transporter_permease"/>
</dbReference>
<dbReference type="Pfam" id="PF00528">
    <property type="entry name" value="BPD_transp_1"/>
    <property type="match status" value="1"/>
</dbReference>